<keyword evidence="1" id="KW-0732">Signal</keyword>
<dbReference type="RefSeq" id="WP_390331241.1">
    <property type="nucleotide sequence ID" value="NZ_JBHRTP010000018.1"/>
</dbReference>
<proteinExistence type="predicted"/>
<comment type="caution">
    <text evidence="2">The sequence shown here is derived from an EMBL/GenBank/DDBJ whole genome shotgun (WGS) entry which is preliminary data.</text>
</comment>
<accession>A0ABV7EYI3</accession>
<reference evidence="3" key="1">
    <citation type="journal article" date="2019" name="Int. J. Syst. Evol. Microbiol.">
        <title>The Global Catalogue of Microorganisms (GCM) 10K type strain sequencing project: providing services to taxonomists for standard genome sequencing and annotation.</title>
        <authorList>
            <consortium name="The Broad Institute Genomics Platform"/>
            <consortium name="The Broad Institute Genome Sequencing Center for Infectious Disease"/>
            <person name="Wu L."/>
            <person name="Ma J."/>
        </authorList>
    </citation>
    <scope>NUCLEOTIDE SEQUENCE [LARGE SCALE GENOMIC DNA]</scope>
    <source>
        <strain evidence="3">KCTC 42986</strain>
    </source>
</reference>
<dbReference type="Proteomes" id="UP001595530">
    <property type="component" value="Unassembled WGS sequence"/>
</dbReference>
<keyword evidence="3" id="KW-1185">Reference proteome</keyword>
<gene>
    <name evidence="2" type="ORF">ACFOFO_07130</name>
</gene>
<dbReference type="EMBL" id="JBHRTP010000018">
    <property type="protein sequence ID" value="MFC3107734.1"/>
    <property type="molecule type" value="Genomic_DNA"/>
</dbReference>
<organism evidence="2 3">
    <name type="scientific">Undibacterium arcticum</name>
    <dbReference type="NCBI Taxonomy" id="1762892"/>
    <lineage>
        <taxon>Bacteria</taxon>
        <taxon>Pseudomonadati</taxon>
        <taxon>Pseudomonadota</taxon>
        <taxon>Betaproteobacteria</taxon>
        <taxon>Burkholderiales</taxon>
        <taxon>Oxalobacteraceae</taxon>
        <taxon>Undibacterium</taxon>
    </lineage>
</organism>
<name>A0ABV7EYI3_9BURK</name>
<feature type="signal peptide" evidence="1">
    <location>
        <begin position="1"/>
        <end position="22"/>
    </location>
</feature>
<feature type="chain" id="PRO_5046555748" description="DUF1570 domain-containing protein" evidence="1">
    <location>
        <begin position="23"/>
        <end position="325"/>
    </location>
</feature>
<evidence type="ECO:0000313" key="3">
    <source>
        <dbReference type="Proteomes" id="UP001595530"/>
    </source>
</evidence>
<sequence length="325" mass="36384">MRRVVACASIALSLLTAHGVRAADLRIDPQQKKSGNGKGVESRRLVIRVAPGEWGDATPEEIETLLYAVAGTLLTHFPERQLDPIVVSPTRQDPVVLYQKGPANEYQVHLAAKGKRWAEFVYEFSHELFHILANYENHAPPKIASYLWFEETMCEAVSMYTLIQMSMTWEQSPPRAEWASYAPTFTGFTGRVLNEPHRQLPANTSLAQWFRENGPLLLENPYLRGKNELIANLFLPILEHSQDWQAVGFLNLDAPQGKIGFYDYLASWHSRTPPQHQEFTRLAMRMFQFDAPEAAGHKLITVGSQAPVLDQPGAAQPVVTGASPG</sequence>
<evidence type="ECO:0008006" key="4">
    <source>
        <dbReference type="Google" id="ProtNLM"/>
    </source>
</evidence>
<protein>
    <recommendedName>
        <fullName evidence="4">DUF1570 domain-containing protein</fullName>
    </recommendedName>
</protein>
<evidence type="ECO:0000256" key="1">
    <source>
        <dbReference type="SAM" id="SignalP"/>
    </source>
</evidence>
<evidence type="ECO:0000313" key="2">
    <source>
        <dbReference type="EMBL" id="MFC3107734.1"/>
    </source>
</evidence>